<gene>
    <name evidence="1" type="ORF">SAMIE_1017480</name>
</gene>
<reference evidence="1 2" key="1">
    <citation type="submission" date="2018-05" db="EMBL/GenBank/DDBJ databases">
        <title>Complete Genome Sequence of the Nonylphenol-Degrading Bacterium Sphingobium amiense DSM 16289T.</title>
        <authorList>
            <person name="Ootsuka M."/>
            <person name="Nishizawa T."/>
            <person name="Ohta H."/>
        </authorList>
    </citation>
    <scope>NUCLEOTIDE SEQUENCE [LARGE SCALE GENOMIC DNA]</scope>
    <source>
        <strain evidence="1 2">DSM 16289</strain>
    </source>
</reference>
<organism evidence="1 2">
    <name type="scientific">Sphingobium amiense</name>
    <dbReference type="NCBI Taxonomy" id="135719"/>
    <lineage>
        <taxon>Bacteria</taxon>
        <taxon>Pseudomonadati</taxon>
        <taxon>Pseudomonadota</taxon>
        <taxon>Alphaproteobacteria</taxon>
        <taxon>Sphingomonadales</taxon>
        <taxon>Sphingomonadaceae</taxon>
        <taxon>Sphingobium</taxon>
    </lineage>
</organism>
<name>A0A494W6P5_9SPHN</name>
<dbReference type="KEGG" id="sami:SAMIE_1017480"/>
<dbReference type="EMBL" id="AP018664">
    <property type="protein sequence ID" value="BBD98247.1"/>
    <property type="molecule type" value="Genomic_DNA"/>
</dbReference>
<keyword evidence="2" id="KW-1185">Reference proteome</keyword>
<sequence length="101" mass="11810">MEDDHTEDLLMIDTGDPRWRELIDFDARLFRKKQLRLLTPEARVLLRLMIGGPLRVNEAMEVAATSYKGFYAVLERLKRAGLVSLTKDEKDHRARNLTIER</sequence>
<protein>
    <recommendedName>
        <fullName evidence="3">HTH marR-type domain-containing protein</fullName>
    </recommendedName>
</protein>
<dbReference type="InterPro" id="IPR036390">
    <property type="entry name" value="WH_DNA-bd_sf"/>
</dbReference>
<dbReference type="RefSeq" id="WP_066703095.1">
    <property type="nucleotide sequence ID" value="NZ_AP018664.1"/>
</dbReference>
<accession>A0A494W6P5</accession>
<evidence type="ECO:0000313" key="2">
    <source>
        <dbReference type="Proteomes" id="UP000279959"/>
    </source>
</evidence>
<dbReference type="Gene3D" id="1.10.10.10">
    <property type="entry name" value="Winged helix-like DNA-binding domain superfamily/Winged helix DNA-binding domain"/>
    <property type="match status" value="1"/>
</dbReference>
<evidence type="ECO:0008006" key="3">
    <source>
        <dbReference type="Google" id="ProtNLM"/>
    </source>
</evidence>
<dbReference type="InterPro" id="IPR036388">
    <property type="entry name" value="WH-like_DNA-bd_sf"/>
</dbReference>
<evidence type="ECO:0000313" key="1">
    <source>
        <dbReference type="EMBL" id="BBD98247.1"/>
    </source>
</evidence>
<dbReference type="AlphaFoldDB" id="A0A494W6P5"/>
<proteinExistence type="predicted"/>
<dbReference type="Proteomes" id="UP000279959">
    <property type="component" value="Chromosome"/>
</dbReference>
<dbReference type="SUPFAM" id="SSF46785">
    <property type="entry name" value="Winged helix' DNA-binding domain"/>
    <property type="match status" value="1"/>
</dbReference>